<dbReference type="EMBL" id="FNHB01000007">
    <property type="protein sequence ID" value="SDM75757.1"/>
    <property type="molecule type" value="Genomic_DNA"/>
</dbReference>
<organism evidence="1 2">
    <name type="scientific">Dendrosporobacter quercicolus</name>
    <dbReference type="NCBI Taxonomy" id="146817"/>
    <lineage>
        <taxon>Bacteria</taxon>
        <taxon>Bacillati</taxon>
        <taxon>Bacillota</taxon>
        <taxon>Negativicutes</taxon>
        <taxon>Selenomonadales</taxon>
        <taxon>Sporomusaceae</taxon>
        <taxon>Dendrosporobacter</taxon>
    </lineage>
</organism>
<dbReference type="OrthoDB" id="1681932at2"/>
<accession>A0A1G9VV61</accession>
<sequence length="135" mass="15241">MTEMEQYQLLQGKLAILAKIAANTAIQLKFVRRQEIRGLQRLLRERTKLLHSLGMFDERLKGSQALSPRCLALKAQIDGRRQQIIGLNKQTIAAAVEERDKLAAALRGSKKHRTVIANYQYVSLPASGRRFNSKG</sequence>
<keyword evidence="2" id="KW-1185">Reference proteome</keyword>
<evidence type="ECO:0000313" key="2">
    <source>
        <dbReference type="Proteomes" id="UP000214880"/>
    </source>
</evidence>
<dbReference type="RefSeq" id="WP_092074031.1">
    <property type="nucleotide sequence ID" value="NZ_FNHB01000007.1"/>
</dbReference>
<evidence type="ECO:0000313" key="1">
    <source>
        <dbReference type="EMBL" id="SDM75757.1"/>
    </source>
</evidence>
<dbReference type="STRING" id="146817.SAMN04488502_10742"/>
<protein>
    <recommendedName>
        <fullName evidence="3">FlgN protein</fullName>
    </recommendedName>
</protein>
<dbReference type="AlphaFoldDB" id="A0A1G9VV61"/>
<name>A0A1G9VV61_9FIRM</name>
<proteinExistence type="predicted"/>
<gene>
    <name evidence="1" type="ORF">SAMN04488502_10742</name>
</gene>
<dbReference type="Proteomes" id="UP000214880">
    <property type="component" value="Unassembled WGS sequence"/>
</dbReference>
<evidence type="ECO:0008006" key="3">
    <source>
        <dbReference type="Google" id="ProtNLM"/>
    </source>
</evidence>
<reference evidence="1 2" key="1">
    <citation type="submission" date="2016-10" db="EMBL/GenBank/DDBJ databases">
        <authorList>
            <person name="de Groot N.N."/>
        </authorList>
    </citation>
    <scope>NUCLEOTIDE SEQUENCE [LARGE SCALE GENOMIC DNA]</scope>
    <source>
        <strain evidence="1 2">DSM 1736</strain>
    </source>
</reference>